<dbReference type="GO" id="GO:0006338">
    <property type="term" value="P:chromatin remodeling"/>
    <property type="evidence" value="ECO:0007669"/>
    <property type="project" value="TreeGrafter"/>
</dbReference>
<dbReference type="InterPro" id="IPR004301">
    <property type="entry name" value="Nucleoplasmin"/>
</dbReference>
<dbReference type="GO" id="GO:0042393">
    <property type="term" value="F:histone binding"/>
    <property type="evidence" value="ECO:0007669"/>
    <property type="project" value="TreeGrafter"/>
</dbReference>
<dbReference type="GO" id="GO:0003682">
    <property type="term" value="F:chromatin binding"/>
    <property type="evidence" value="ECO:0007669"/>
    <property type="project" value="TreeGrafter"/>
</dbReference>
<keyword evidence="6" id="KW-1185">Reference proteome</keyword>
<dbReference type="PANTHER" id="PTHR22747:SF39">
    <property type="entry name" value="NUCLEOPLASMIN CORE DOMAIN-CONTAINING PROTEIN"/>
    <property type="match status" value="1"/>
</dbReference>
<dbReference type="GO" id="GO:0005730">
    <property type="term" value="C:nucleolus"/>
    <property type="evidence" value="ECO:0007669"/>
    <property type="project" value="TreeGrafter"/>
</dbReference>
<dbReference type="Proteomes" id="UP000504632">
    <property type="component" value="Chromosome 1"/>
</dbReference>
<dbReference type="FunCoup" id="A0A6J2UQN3">
    <property type="interactions" value="1"/>
</dbReference>
<organism evidence="6 7">
    <name type="scientific">Chanos chanos</name>
    <name type="common">Milkfish</name>
    <name type="synonym">Mugil chanos</name>
    <dbReference type="NCBI Taxonomy" id="29144"/>
    <lineage>
        <taxon>Eukaryota</taxon>
        <taxon>Metazoa</taxon>
        <taxon>Chordata</taxon>
        <taxon>Craniata</taxon>
        <taxon>Vertebrata</taxon>
        <taxon>Euteleostomi</taxon>
        <taxon>Actinopterygii</taxon>
        <taxon>Neopterygii</taxon>
        <taxon>Teleostei</taxon>
        <taxon>Ostariophysi</taxon>
        <taxon>Gonorynchiformes</taxon>
        <taxon>Chanidae</taxon>
        <taxon>Chanos</taxon>
    </lineage>
</organism>
<dbReference type="CTD" id="797865"/>
<dbReference type="InParanoid" id="A0A6J2UQN3"/>
<evidence type="ECO:0000313" key="7">
    <source>
        <dbReference type="RefSeq" id="XP_030622168.1"/>
    </source>
</evidence>
<dbReference type="PANTHER" id="PTHR22747">
    <property type="entry name" value="NUCLEOPLASMIN"/>
    <property type="match status" value="1"/>
</dbReference>
<dbReference type="InterPro" id="IPR024057">
    <property type="entry name" value="Nucleoplasmin_core_dom"/>
</dbReference>
<feature type="region of interest" description="Disordered" evidence="4">
    <location>
        <begin position="1"/>
        <end position="27"/>
    </location>
</feature>
<proteinExistence type="inferred from homology"/>
<feature type="domain" description="Nucleoplasmin core" evidence="5">
    <location>
        <begin position="34"/>
        <end position="129"/>
    </location>
</feature>
<evidence type="ECO:0000259" key="5">
    <source>
        <dbReference type="Pfam" id="PF03066"/>
    </source>
</evidence>
<feature type="compositionally biased region" description="Low complexity" evidence="4">
    <location>
        <begin position="12"/>
        <end position="27"/>
    </location>
</feature>
<dbReference type="GeneID" id="115805649"/>
<dbReference type="SUPFAM" id="SSF69203">
    <property type="entry name" value="Nucleoplasmin-like core domain"/>
    <property type="match status" value="1"/>
</dbReference>
<name>A0A6J2UQN3_CHACN</name>
<dbReference type="GO" id="GO:0005737">
    <property type="term" value="C:cytoplasm"/>
    <property type="evidence" value="ECO:0007669"/>
    <property type="project" value="TreeGrafter"/>
</dbReference>
<dbReference type="GO" id="GO:0005654">
    <property type="term" value="C:nucleoplasm"/>
    <property type="evidence" value="ECO:0007669"/>
    <property type="project" value="TreeGrafter"/>
</dbReference>
<sequence length="145" mass="15641">MIDSGVAEDDPVSSLSLSDLSSSSSVSDRVCVPWGCELNGSQRTVLFDVEDYLLENQFFIKTICLSSEAVDEMHVVGVCDGVGGAKAVPVAALHHSMPMISFPGFELIPPVTFKLCSGHGPVFIFGQHVTLVPEEIAREEEEEEL</sequence>
<dbReference type="RefSeq" id="XP_030622168.1">
    <property type="nucleotide sequence ID" value="XM_030766308.1"/>
</dbReference>
<dbReference type="GO" id="GO:0003723">
    <property type="term" value="F:RNA binding"/>
    <property type="evidence" value="ECO:0007669"/>
    <property type="project" value="TreeGrafter"/>
</dbReference>
<keyword evidence="3" id="KW-0539">Nucleus</keyword>
<accession>A0A6J2UQN3</accession>
<dbReference type="Gene3D" id="2.60.120.340">
    <property type="entry name" value="Nucleoplasmin core domain"/>
    <property type="match status" value="1"/>
</dbReference>
<dbReference type="OrthoDB" id="6075101at2759"/>
<evidence type="ECO:0000256" key="1">
    <source>
        <dbReference type="ARBA" id="ARBA00004123"/>
    </source>
</evidence>
<evidence type="ECO:0000256" key="3">
    <source>
        <dbReference type="ARBA" id="ARBA00023242"/>
    </source>
</evidence>
<comment type="similarity">
    <text evidence="2">Belongs to the nucleoplasmin family.</text>
</comment>
<reference evidence="7" key="1">
    <citation type="submission" date="2025-08" db="UniProtKB">
        <authorList>
            <consortium name="RefSeq"/>
        </authorList>
    </citation>
    <scope>IDENTIFICATION</scope>
</reference>
<gene>
    <name evidence="7" type="primary">npm2a</name>
</gene>
<evidence type="ECO:0000313" key="6">
    <source>
        <dbReference type="Proteomes" id="UP000504632"/>
    </source>
</evidence>
<feature type="compositionally biased region" description="Acidic residues" evidence="4">
    <location>
        <begin position="1"/>
        <end position="11"/>
    </location>
</feature>
<dbReference type="InterPro" id="IPR036824">
    <property type="entry name" value="Nucleoplasmin_core_dom_sf"/>
</dbReference>
<dbReference type="AlphaFoldDB" id="A0A6J2UQN3"/>
<evidence type="ECO:0000256" key="2">
    <source>
        <dbReference type="ARBA" id="ARBA00010744"/>
    </source>
</evidence>
<protein>
    <submittedName>
        <fullName evidence="7">Nucleoplasmin-2a</fullName>
    </submittedName>
</protein>
<dbReference type="Pfam" id="PF03066">
    <property type="entry name" value="Nucleoplasmin"/>
    <property type="match status" value="1"/>
</dbReference>
<evidence type="ECO:0000256" key="4">
    <source>
        <dbReference type="SAM" id="MobiDB-lite"/>
    </source>
</evidence>
<comment type="subcellular location">
    <subcellularLocation>
        <location evidence="1">Nucleus</location>
    </subcellularLocation>
</comment>